<evidence type="ECO:0000259" key="2">
    <source>
        <dbReference type="PROSITE" id="PS50060"/>
    </source>
</evidence>
<name>T1K4W3_TETUR</name>
<dbReference type="GO" id="GO:0016020">
    <property type="term" value="C:membrane"/>
    <property type="evidence" value="ECO:0007669"/>
    <property type="project" value="InterPro"/>
</dbReference>
<dbReference type="InterPro" id="IPR002172">
    <property type="entry name" value="LDrepeatLR_classA_rpt"/>
</dbReference>
<dbReference type="AlphaFoldDB" id="T1K4W3"/>
<dbReference type="SUPFAM" id="SSF57424">
    <property type="entry name" value="LDL receptor-like module"/>
    <property type="match status" value="1"/>
</dbReference>
<evidence type="ECO:0000313" key="3">
    <source>
        <dbReference type="EnsemblMetazoa" id="tetur05g04130.1"/>
    </source>
</evidence>
<reference evidence="4" key="1">
    <citation type="submission" date="2011-08" db="EMBL/GenBank/DDBJ databases">
        <authorList>
            <person name="Rombauts S."/>
        </authorList>
    </citation>
    <scope>NUCLEOTIDE SEQUENCE</scope>
    <source>
        <strain evidence="4">London</strain>
    </source>
</reference>
<evidence type="ECO:0000313" key="4">
    <source>
        <dbReference type="Proteomes" id="UP000015104"/>
    </source>
</evidence>
<proteinExistence type="predicted"/>
<dbReference type="EnsemblMetazoa" id="tetur05g04130.1">
    <property type="protein sequence ID" value="tetur05g04130.1"/>
    <property type="gene ID" value="tetur05g04130"/>
</dbReference>
<dbReference type="Gene3D" id="4.10.400.10">
    <property type="entry name" value="Low-density Lipoprotein Receptor"/>
    <property type="match status" value="1"/>
</dbReference>
<evidence type="ECO:0000256" key="1">
    <source>
        <dbReference type="ARBA" id="ARBA00023157"/>
    </source>
</evidence>
<dbReference type="InterPro" id="IPR036055">
    <property type="entry name" value="LDL_receptor-like_sf"/>
</dbReference>
<dbReference type="InterPro" id="IPR000998">
    <property type="entry name" value="MAM_dom"/>
</dbReference>
<reference evidence="3" key="2">
    <citation type="submission" date="2015-06" db="UniProtKB">
        <authorList>
            <consortium name="EnsemblMetazoa"/>
        </authorList>
    </citation>
    <scope>IDENTIFICATION</scope>
</reference>
<sequence length="171" mass="19203">MVHSVVCLPIDKLCDYNIDCLDGIDEHYCGPCEFDSQSLCGWTNEGEDDWVTFDENKGNEATMTVRLRNDLESSSKKVFDLDHTNEWRDELLEVGSLDLGYYIQFVLDVESTDDTRVHIGLGSFQLMDCDLINDPTTITNVPVSPKTDQLITAQPTKIPTKPTTDVVSAYS</sequence>
<keyword evidence="4" id="KW-1185">Reference proteome</keyword>
<dbReference type="PROSITE" id="PS50060">
    <property type="entry name" value="MAM_2"/>
    <property type="match status" value="1"/>
</dbReference>
<accession>T1K4W3</accession>
<organism evidence="3 4">
    <name type="scientific">Tetranychus urticae</name>
    <name type="common">Two-spotted spider mite</name>
    <dbReference type="NCBI Taxonomy" id="32264"/>
    <lineage>
        <taxon>Eukaryota</taxon>
        <taxon>Metazoa</taxon>
        <taxon>Ecdysozoa</taxon>
        <taxon>Arthropoda</taxon>
        <taxon>Chelicerata</taxon>
        <taxon>Arachnida</taxon>
        <taxon>Acari</taxon>
        <taxon>Acariformes</taxon>
        <taxon>Trombidiformes</taxon>
        <taxon>Prostigmata</taxon>
        <taxon>Eleutherengona</taxon>
        <taxon>Raphignathae</taxon>
        <taxon>Tetranychoidea</taxon>
        <taxon>Tetranychidae</taxon>
        <taxon>Tetranychus</taxon>
    </lineage>
</organism>
<protein>
    <recommendedName>
        <fullName evidence="2">MAM domain-containing protein</fullName>
    </recommendedName>
</protein>
<keyword evidence="1" id="KW-1015">Disulfide bond</keyword>
<dbReference type="HOGENOM" id="CLU_1564894_0_0_1"/>
<feature type="domain" description="MAM" evidence="2">
    <location>
        <begin position="30"/>
        <end position="105"/>
    </location>
</feature>
<dbReference type="CDD" id="cd00112">
    <property type="entry name" value="LDLa"/>
    <property type="match status" value="1"/>
</dbReference>
<dbReference type="Proteomes" id="UP000015104">
    <property type="component" value="Unassembled WGS sequence"/>
</dbReference>
<dbReference type="EMBL" id="CAEY01001581">
    <property type="status" value="NOT_ANNOTATED_CDS"/>
    <property type="molecule type" value="Genomic_DNA"/>
</dbReference>